<evidence type="ECO:0000313" key="1">
    <source>
        <dbReference type="EMBL" id="RXG23688.1"/>
    </source>
</evidence>
<comment type="caution">
    <text evidence="1">The sequence shown here is derived from an EMBL/GenBank/DDBJ whole genome shotgun (WGS) entry which is preliminary data.</text>
</comment>
<reference evidence="1 2" key="1">
    <citation type="submission" date="2018-07" db="EMBL/GenBank/DDBJ databases">
        <title>Leeuwenhoekiella genomics.</title>
        <authorList>
            <person name="Tahon G."/>
            <person name="Willems A."/>
        </authorList>
    </citation>
    <scope>NUCLEOTIDE SEQUENCE [LARGE SCALE GENOMIC DNA]</scope>
    <source>
        <strain evidence="1 2">LMG 22550</strain>
    </source>
</reference>
<organism evidence="1 2">
    <name type="scientific">Leeuwenhoekiella aequorea</name>
    <dbReference type="NCBI Taxonomy" id="283736"/>
    <lineage>
        <taxon>Bacteria</taxon>
        <taxon>Pseudomonadati</taxon>
        <taxon>Bacteroidota</taxon>
        <taxon>Flavobacteriia</taxon>
        <taxon>Flavobacteriales</taxon>
        <taxon>Flavobacteriaceae</taxon>
        <taxon>Leeuwenhoekiella</taxon>
    </lineage>
</organism>
<dbReference type="AlphaFoldDB" id="A0A4Q0PB39"/>
<protein>
    <recommendedName>
        <fullName evidence="3">LTXXQ motif family protein</fullName>
    </recommendedName>
</protein>
<name>A0A4Q0PB39_9FLAO</name>
<gene>
    <name evidence="1" type="ORF">DSM00_1304</name>
</gene>
<accession>A0A4Q0PB39</accession>
<sequence length="145" mass="17054">MKNLIIILGLLIGVTSYAQNDHHERIKSLKVSFLTEELNLTPSEAEKFWPIYNIYDSKMNDLRNRERSLFKQKYGSSGSKNTFSEGEANKLIAEYNDILEKRFALESSLMSDLTRKLPASKMMFLPEVEHKFGKKLWEEYRKRKK</sequence>
<dbReference type="RefSeq" id="WP_128757196.1">
    <property type="nucleotide sequence ID" value="NZ_QOVM01000002.1"/>
</dbReference>
<keyword evidence="2" id="KW-1185">Reference proteome</keyword>
<proteinExistence type="predicted"/>
<dbReference type="EMBL" id="QOVM01000002">
    <property type="protein sequence ID" value="RXG23688.1"/>
    <property type="molecule type" value="Genomic_DNA"/>
</dbReference>
<evidence type="ECO:0000313" key="2">
    <source>
        <dbReference type="Proteomes" id="UP000289238"/>
    </source>
</evidence>
<evidence type="ECO:0008006" key="3">
    <source>
        <dbReference type="Google" id="ProtNLM"/>
    </source>
</evidence>
<dbReference type="OrthoDB" id="675330at2"/>
<dbReference type="Proteomes" id="UP000289238">
    <property type="component" value="Unassembled WGS sequence"/>
</dbReference>